<evidence type="ECO:0000256" key="1">
    <source>
        <dbReference type="ARBA" id="ARBA00023015"/>
    </source>
</evidence>
<dbReference type="Gene3D" id="2.60.120.10">
    <property type="entry name" value="Jelly Rolls"/>
    <property type="match status" value="1"/>
</dbReference>
<dbReference type="InterPro" id="IPR018062">
    <property type="entry name" value="HTH_AraC-typ_CS"/>
</dbReference>
<protein>
    <submittedName>
        <fullName evidence="6">Arabinose operon regulatory protein</fullName>
    </submittedName>
</protein>
<keyword evidence="1" id="KW-0805">Transcription regulation</keyword>
<keyword evidence="2" id="KW-0238">DNA-binding</keyword>
<feature type="domain" description="HTH araC/xylS-type" evidence="4">
    <location>
        <begin position="206"/>
        <end position="305"/>
    </location>
</feature>
<dbReference type="SUPFAM" id="SSF51182">
    <property type="entry name" value="RmlC-like cupins"/>
    <property type="match status" value="1"/>
</dbReference>
<dbReference type="Pfam" id="PF07883">
    <property type="entry name" value="Cupin_2"/>
    <property type="match status" value="1"/>
</dbReference>
<dbReference type="EMBL" id="MLJW01000052">
    <property type="protein sequence ID" value="OIR05192.1"/>
    <property type="molecule type" value="Genomic_DNA"/>
</dbReference>
<dbReference type="InterPro" id="IPR013096">
    <property type="entry name" value="Cupin_2"/>
</dbReference>
<dbReference type="InterPro" id="IPR018060">
    <property type="entry name" value="HTH_AraC"/>
</dbReference>
<evidence type="ECO:0000256" key="2">
    <source>
        <dbReference type="ARBA" id="ARBA00023125"/>
    </source>
</evidence>
<keyword evidence="3" id="KW-0804">Transcription</keyword>
<dbReference type="PROSITE" id="PS50943">
    <property type="entry name" value="HTH_CROC1"/>
    <property type="match status" value="1"/>
</dbReference>
<dbReference type="GO" id="GO:0043565">
    <property type="term" value="F:sequence-specific DNA binding"/>
    <property type="evidence" value="ECO:0007669"/>
    <property type="project" value="InterPro"/>
</dbReference>
<gene>
    <name evidence="6" type="primary">araC_1</name>
    <name evidence="6" type="ORF">GALL_127500</name>
</gene>
<dbReference type="GO" id="GO:0003700">
    <property type="term" value="F:DNA-binding transcription factor activity"/>
    <property type="evidence" value="ECO:0007669"/>
    <property type="project" value="InterPro"/>
</dbReference>
<proteinExistence type="predicted"/>
<dbReference type="InterPro" id="IPR020449">
    <property type="entry name" value="Tscrpt_reg_AraC-type_HTH"/>
</dbReference>
<dbReference type="Pfam" id="PF12833">
    <property type="entry name" value="HTH_18"/>
    <property type="match status" value="1"/>
</dbReference>
<dbReference type="PROSITE" id="PS01124">
    <property type="entry name" value="HTH_ARAC_FAMILY_2"/>
    <property type="match status" value="1"/>
</dbReference>
<dbReference type="InterPro" id="IPR011051">
    <property type="entry name" value="RmlC_Cupin_sf"/>
</dbReference>
<comment type="caution">
    <text evidence="6">The sequence shown here is derived from an EMBL/GenBank/DDBJ whole genome shotgun (WGS) entry which is preliminary data.</text>
</comment>
<accession>A0A1J5SME6</accession>
<dbReference type="Gene3D" id="1.10.10.60">
    <property type="entry name" value="Homeodomain-like"/>
    <property type="match status" value="2"/>
</dbReference>
<reference evidence="6" key="1">
    <citation type="submission" date="2016-10" db="EMBL/GenBank/DDBJ databases">
        <title>Sequence of Gallionella enrichment culture.</title>
        <authorList>
            <person name="Poehlein A."/>
            <person name="Muehling M."/>
            <person name="Daniel R."/>
        </authorList>
    </citation>
    <scope>NUCLEOTIDE SEQUENCE</scope>
</reference>
<dbReference type="PANTHER" id="PTHR43280">
    <property type="entry name" value="ARAC-FAMILY TRANSCRIPTIONAL REGULATOR"/>
    <property type="match status" value="1"/>
</dbReference>
<dbReference type="PROSITE" id="PS00041">
    <property type="entry name" value="HTH_ARAC_FAMILY_1"/>
    <property type="match status" value="1"/>
</dbReference>
<dbReference type="AlphaFoldDB" id="A0A1J5SME6"/>
<dbReference type="PRINTS" id="PR00032">
    <property type="entry name" value="HTHARAC"/>
</dbReference>
<dbReference type="SUPFAM" id="SSF46689">
    <property type="entry name" value="Homeodomain-like"/>
    <property type="match status" value="1"/>
</dbReference>
<evidence type="ECO:0000256" key="3">
    <source>
        <dbReference type="ARBA" id="ARBA00023163"/>
    </source>
</evidence>
<feature type="domain" description="HTH cro/C1-type" evidence="5">
    <location>
        <begin position="217"/>
        <end position="237"/>
    </location>
</feature>
<dbReference type="SMART" id="SM00342">
    <property type="entry name" value="HTH_ARAC"/>
    <property type="match status" value="1"/>
</dbReference>
<evidence type="ECO:0000313" key="6">
    <source>
        <dbReference type="EMBL" id="OIR05192.1"/>
    </source>
</evidence>
<organism evidence="6">
    <name type="scientific">mine drainage metagenome</name>
    <dbReference type="NCBI Taxonomy" id="410659"/>
    <lineage>
        <taxon>unclassified sequences</taxon>
        <taxon>metagenomes</taxon>
        <taxon>ecological metagenomes</taxon>
    </lineage>
</organism>
<dbReference type="InterPro" id="IPR001387">
    <property type="entry name" value="Cro/C1-type_HTH"/>
</dbReference>
<dbReference type="PANTHER" id="PTHR43280:SF2">
    <property type="entry name" value="HTH-TYPE TRANSCRIPTIONAL REGULATOR EXSA"/>
    <property type="match status" value="1"/>
</dbReference>
<evidence type="ECO:0000259" key="4">
    <source>
        <dbReference type="PROSITE" id="PS01124"/>
    </source>
</evidence>
<dbReference type="InterPro" id="IPR014710">
    <property type="entry name" value="RmlC-like_jellyroll"/>
</dbReference>
<name>A0A1J5SME6_9ZZZZ</name>
<evidence type="ECO:0000259" key="5">
    <source>
        <dbReference type="PROSITE" id="PS50943"/>
    </source>
</evidence>
<sequence length="343" mass="38821">MPQDNSQGQSKAIFAAPSMSYENRAEMRQIFDRAIKLAEKERLRIRVPREVKPGQKLRGMHYHYRPEFFLGLHGRTDFQFPKETFSLNPDEVCVIPAGVPHGEVIHSDTTQPFRNLVGGFYNNTLSLHFAYEARPHRPDIEVIEFFDAPNLDVFVTLCNSLAQTYSMQGPARDAVLKGLLIALLGMFRNIVETGTGRLNSDIGKVYQAKCLVREQFSNPDLSVQDIADALGCSADYLSHLFHVETKERLIHYIQRIRIDGAILALEGTSLNISEIAYASGFSDPAYFARVFKQHKGTTPLEFRAQLDARRNKPETQPKTVFFDRLDYTHGVPQRSPTETVTSA</sequence>
<dbReference type="InterPro" id="IPR009057">
    <property type="entry name" value="Homeodomain-like_sf"/>
</dbReference>